<proteinExistence type="predicted"/>
<accession>A0A6J4PRN6</accession>
<gene>
    <name evidence="2" type="ORF">AVDCRST_MAG37-103</name>
</gene>
<name>A0A6J4PRN6_9ACTN</name>
<dbReference type="EMBL" id="CADCVD010000005">
    <property type="protein sequence ID" value="CAA9423550.1"/>
    <property type="molecule type" value="Genomic_DNA"/>
</dbReference>
<dbReference type="AlphaFoldDB" id="A0A6J4PRN6"/>
<reference evidence="2" key="1">
    <citation type="submission" date="2020-02" db="EMBL/GenBank/DDBJ databases">
        <authorList>
            <person name="Meier V. D."/>
        </authorList>
    </citation>
    <scope>NUCLEOTIDE SEQUENCE</scope>
    <source>
        <strain evidence="2">AVDCRST_MAG37</strain>
    </source>
</reference>
<feature type="compositionally biased region" description="Basic residues" evidence="1">
    <location>
        <begin position="1"/>
        <end position="19"/>
    </location>
</feature>
<feature type="compositionally biased region" description="Basic residues" evidence="1">
    <location>
        <begin position="34"/>
        <end position="44"/>
    </location>
</feature>
<organism evidence="2">
    <name type="scientific">uncultured Rubrobacteraceae bacterium</name>
    <dbReference type="NCBI Taxonomy" id="349277"/>
    <lineage>
        <taxon>Bacteria</taxon>
        <taxon>Bacillati</taxon>
        <taxon>Actinomycetota</taxon>
        <taxon>Rubrobacteria</taxon>
        <taxon>Rubrobacterales</taxon>
        <taxon>Rubrobacteraceae</taxon>
        <taxon>environmental samples</taxon>
    </lineage>
</organism>
<feature type="non-terminal residue" evidence="2">
    <location>
        <position position="1"/>
    </location>
</feature>
<protein>
    <submittedName>
        <fullName evidence="2">Uncharacterized protein</fullName>
    </submittedName>
</protein>
<evidence type="ECO:0000256" key="1">
    <source>
        <dbReference type="SAM" id="MobiDB-lite"/>
    </source>
</evidence>
<feature type="non-terminal residue" evidence="2">
    <location>
        <position position="44"/>
    </location>
</feature>
<sequence>EDDRRGYRRVPRRRGAVRARPRDRALHARPYSGVRRRCARRGRV</sequence>
<evidence type="ECO:0000313" key="2">
    <source>
        <dbReference type="EMBL" id="CAA9423550.1"/>
    </source>
</evidence>
<feature type="region of interest" description="Disordered" evidence="1">
    <location>
        <begin position="1"/>
        <end position="44"/>
    </location>
</feature>